<dbReference type="UniPathway" id="UPA00276">
    <property type="reaction ID" value="UER00406"/>
</dbReference>
<dbReference type="NCBIfam" id="NF004159">
    <property type="entry name" value="PRK05627.1-2"/>
    <property type="match status" value="1"/>
</dbReference>
<dbReference type="NCBIfam" id="TIGR00083">
    <property type="entry name" value="ribF"/>
    <property type="match status" value="1"/>
</dbReference>
<dbReference type="SMART" id="SM00904">
    <property type="entry name" value="Flavokinase"/>
    <property type="match status" value="1"/>
</dbReference>
<evidence type="ECO:0000313" key="18">
    <source>
        <dbReference type="Proteomes" id="UP000015559"/>
    </source>
</evidence>
<evidence type="ECO:0000256" key="8">
    <source>
        <dbReference type="ARBA" id="ARBA00022741"/>
    </source>
</evidence>
<evidence type="ECO:0000256" key="3">
    <source>
        <dbReference type="ARBA" id="ARBA00005201"/>
    </source>
</evidence>
<dbReference type="InterPro" id="IPR015865">
    <property type="entry name" value="Riboflavin_kinase_bac/euk"/>
</dbReference>
<comment type="catalytic activity">
    <reaction evidence="14 15">
        <text>FMN + ATP + H(+) = FAD + diphosphate</text>
        <dbReference type="Rhea" id="RHEA:17237"/>
        <dbReference type="ChEBI" id="CHEBI:15378"/>
        <dbReference type="ChEBI" id="CHEBI:30616"/>
        <dbReference type="ChEBI" id="CHEBI:33019"/>
        <dbReference type="ChEBI" id="CHEBI:57692"/>
        <dbReference type="ChEBI" id="CHEBI:58210"/>
        <dbReference type="EC" id="2.7.7.2"/>
    </reaction>
</comment>
<keyword evidence="18" id="KW-1185">Reference proteome</keyword>
<dbReference type="CDD" id="cd02064">
    <property type="entry name" value="FAD_synthetase_N"/>
    <property type="match status" value="1"/>
</dbReference>
<dbReference type="NCBIfam" id="NF004160">
    <property type="entry name" value="PRK05627.1-3"/>
    <property type="match status" value="1"/>
</dbReference>
<dbReference type="SUPFAM" id="SSF52374">
    <property type="entry name" value="Nucleotidylyl transferase"/>
    <property type="match status" value="1"/>
</dbReference>
<evidence type="ECO:0000313" key="17">
    <source>
        <dbReference type="EMBL" id="BAN35941.1"/>
    </source>
</evidence>
<evidence type="ECO:0000256" key="1">
    <source>
        <dbReference type="ARBA" id="ARBA00002121"/>
    </source>
</evidence>
<dbReference type="Proteomes" id="UP000015559">
    <property type="component" value="Chromosome"/>
</dbReference>
<dbReference type="Gene3D" id="2.40.30.30">
    <property type="entry name" value="Riboflavin kinase-like"/>
    <property type="match status" value="1"/>
</dbReference>
<dbReference type="SUPFAM" id="SSF82114">
    <property type="entry name" value="Riboflavin kinase-like"/>
    <property type="match status" value="1"/>
</dbReference>
<evidence type="ECO:0000256" key="14">
    <source>
        <dbReference type="ARBA" id="ARBA00049494"/>
    </source>
</evidence>
<comment type="pathway">
    <text evidence="3 15">Cofactor biosynthesis; FMN biosynthesis; FMN from riboflavin (ATP route): step 1/1.</text>
</comment>
<comment type="catalytic activity">
    <reaction evidence="13 15">
        <text>riboflavin + ATP = FMN + ADP + H(+)</text>
        <dbReference type="Rhea" id="RHEA:14357"/>
        <dbReference type="ChEBI" id="CHEBI:15378"/>
        <dbReference type="ChEBI" id="CHEBI:30616"/>
        <dbReference type="ChEBI" id="CHEBI:57986"/>
        <dbReference type="ChEBI" id="CHEBI:58210"/>
        <dbReference type="ChEBI" id="CHEBI:456216"/>
        <dbReference type="EC" id="2.7.1.26"/>
    </reaction>
</comment>
<evidence type="ECO:0000256" key="5">
    <source>
        <dbReference type="ARBA" id="ARBA00022643"/>
    </source>
</evidence>
<dbReference type="OrthoDB" id="9803667at2"/>
<dbReference type="PANTHER" id="PTHR22749:SF6">
    <property type="entry name" value="RIBOFLAVIN KINASE"/>
    <property type="match status" value="1"/>
</dbReference>
<evidence type="ECO:0000256" key="11">
    <source>
        <dbReference type="ARBA" id="ARBA00022840"/>
    </source>
</evidence>
<evidence type="ECO:0000256" key="9">
    <source>
        <dbReference type="ARBA" id="ARBA00022777"/>
    </source>
</evidence>
<evidence type="ECO:0000256" key="15">
    <source>
        <dbReference type="PIRNR" id="PIRNR004491"/>
    </source>
</evidence>
<evidence type="ECO:0000259" key="16">
    <source>
        <dbReference type="SMART" id="SM00904"/>
    </source>
</evidence>
<dbReference type="InterPro" id="IPR015864">
    <property type="entry name" value="FAD_synthase"/>
</dbReference>
<dbReference type="RefSeq" id="WP_023506949.1">
    <property type="nucleotide sequence ID" value="NC_022357.1"/>
</dbReference>
<keyword evidence="4 15" id="KW-0285">Flavoprotein</keyword>
<dbReference type="GO" id="GO:0006747">
    <property type="term" value="P:FAD biosynthetic process"/>
    <property type="evidence" value="ECO:0007669"/>
    <property type="project" value="UniProtKB-UniRule"/>
</dbReference>
<dbReference type="Gene3D" id="3.40.50.620">
    <property type="entry name" value="HUPs"/>
    <property type="match status" value="1"/>
</dbReference>
<protein>
    <recommendedName>
        <fullName evidence="15">Riboflavin biosynthesis protein</fullName>
    </recommendedName>
    <domain>
        <recommendedName>
            <fullName evidence="15">Riboflavin kinase</fullName>
            <ecNumber evidence="15">2.7.1.26</ecNumber>
        </recommendedName>
        <alternativeName>
            <fullName evidence="15">Flavokinase</fullName>
        </alternativeName>
    </domain>
    <domain>
        <recommendedName>
            <fullName evidence="15">FMN adenylyltransferase</fullName>
            <ecNumber evidence="15">2.7.7.2</ecNumber>
        </recommendedName>
        <alternativeName>
            <fullName evidence="15">FAD pyrophosphorylase</fullName>
        </alternativeName>
        <alternativeName>
            <fullName evidence="15">FAD synthase</fullName>
        </alternativeName>
    </domain>
</protein>
<dbReference type="eggNOG" id="COG0196">
    <property type="taxonomic scope" value="Bacteria"/>
</dbReference>
<dbReference type="NCBIfam" id="NF004163">
    <property type="entry name" value="PRK05627.1-6"/>
    <property type="match status" value="1"/>
</dbReference>
<keyword evidence="12" id="KW-0511">Multifunctional enzyme</keyword>
<dbReference type="EC" id="2.7.1.26" evidence="15"/>
<keyword evidence="8 15" id="KW-0547">Nucleotide-binding</keyword>
<evidence type="ECO:0000256" key="12">
    <source>
        <dbReference type="ARBA" id="ARBA00023268"/>
    </source>
</evidence>
<keyword evidence="6 15" id="KW-0808">Transferase</keyword>
<feature type="domain" description="Riboflavin kinase" evidence="16">
    <location>
        <begin position="181"/>
        <end position="306"/>
    </location>
</feature>
<dbReference type="InterPro" id="IPR023468">
    <property type="entry name" value="Riboflavin_kinase"/>
</dbReference>
<dbReference type="Pfam" id="PF01687">
    <property type="entry name" value="Flavokinase"/>
    <property type="match status" value="1"/>
</dbReference>
<sequence>MLIYRGTPAQPLSPVALTIGNFDGVHIGHRAMLARLTQAARERGLSPCVMTFEPHPREFFTPEQAPARLSNLREKLELFERFGVERVFILRFNKRFAQVSAENFISRILCEGLQTRWVLVGDDFRFGAKRAGDFTMLQQAGKQYDFEVEAMDSVTVSGQRASSTVVREALANGDLALAERYLGRHYSISGKVVHGASLGRKIGFPTANIQMKHNKPPLAGIFAVEVHGIGDKPLQGAASLGVRPTIDDKGKATLEVFLFDFNGDLYNQHLHVEFLLKLRDEMKFPNLETLTAQIAADVENAKKFFINR</sequence>
<gene>
    <name evidence="17" type="ORF">SCD_n02132</name>
</gene>
<dbReference type="InterPro" id="IPR023465">
    <property type="entry name" value="Riboflavin_kinase_dom_sf"/>
</dbReference>
<evidence type="ECO:0000256" key="10">
    <source>
        <dbReference type="ARBA" id="ARBA00022827"/>
    </source>
</evidence>
<keyword evidence="7 15" id="KW-0548">Nucleotidyltransferase</keyword>
<dbReference type="EC" id="2.7.7.2" evidence="15"/>
<evidence type="ECO:0000256" key="13">
    <source>
        <dbReference type="ARBA" id="ARBA00047880"/>
    </source>
</evidence>
<evidence type="ECO:0000256" key="4">
    <source>
        <dbReference type="ARBA" id="ARBA00022630"/>
    </source>
</evidence>
<dbReference type="EMBL" id="AP013066">
    <property type="protein sequence ID" value="BAN35941.1"/>
    <property type="molecule type" value="Genomic_DNA"/>
</dbReference>
<evidence type="ECO:0000256" key="2">
    <source>
        <dbReference type="ARBA" id="ARBA00004726"/>
    </source>
</evidence>
<dbReference type="PIRSF" id="PIRSF004491">
    <property type="entry name" value="FAD_Synth"/>
    <property type="match status" value="1"/>
</dbReference>
<dbReference type="InterPro" id="IPR002606">
    <property type="entry name" value="Riboflavin_kinase_bac"/>
</dbReference>
<dbReference type="GO" id="GO:0009231">
    <property type="term" value="P:riboflavin biosynthetic process"/>
    <property type="evidence" value="ECO:0007669"/>
    <property type="project" value="InterPro"/>
</dbReference>
<keyword evidence="11 15" id="KW-0067">ATP-binding</keyword>
<keyword evidence="10 15" id="KW-0274">FAD</keyword>
<comment type="function">
    <text evidence="1">Catalyzes the phosphorylation of riboflavin to FMN followed by the adenylation of FMN to FAD.</text>
</comment>
<accession>S6AI89</accession>
<keyword evidence="9 15" id="KW-0418">Kinase</keyword>
<comment type="pathway">
    <text evidence="2 15">Cofactor biosynthesis; FAD biosynthesis; FAD from FMN: step 1/1.</text>
</comment>
<organism evidence="17 18">
    <name type="scientific">Sulfuricella denitrificans (strain DSM 22764 / NBRC 105220 / skB26)</name>
    <dbReference type="NCBI Taxonomy" id="1163617"/>
    <lineage>
        <taxon>Bacteria</taxon>
        <taxon>Pseudomonadati</taxon>
        <taxon>Pseudomonadota</taxon>
        <taxon>Betaproteobacteria</taxon>
        <taxon>Nitrosomonadales</taxon>
        <taxon>Sulfuricellaceae</taxon>
        <taxon>Sulfuricella</taxon>
    </lineage>
</organism>
<dbReference type="Pfam" id="PF06574">
    <property type="entry name" value="FAD_syn"/>
    <property type="match status" value="1"/>
</dbReference>
<dbReference type="NCBIfam" id="NF004162">
    <property type="entry name" value="PRK05627.1-5"/>
    <property type="match status" value="1"/>
</dbReference>
<dbReference type="KEGG" id="sdr:SCD_n02132"/>
<proteinExistence type="inferred from homology"/>
<evidence type="ECO:0000256" key="7">
    <source>
        <dbReference type="ARBA" id="ARBA00022695"/>
    </source>
</evidence>
<evidence type="ECO:0000256" key="6">
    <source>
        <dbReference type="ARBA" id="ARBA00022679"/>
    </source>
</evidence>
<dbReference type="UniPathway" id="UPA00277">
    <property type="reaction ID" value="UER00407"/>
</dbReference>
<dbReference type="GO" id="GO:0003919">
    <property type="term" value="F:FMN adenylyltransferase activity"/>
    <property type="evidence" value="ECO:0007669"/>
    <property type="project" value="UniProtKB-UniRule"/>
</dbReference>
<dbReference type="HOGENOM" id="CLU_048437_0_1_4"/>
<dbReference type="AlphaFoldDB" id="S6AI89"/>
<dbReference type="PANTHER" id="PTHR22749">
    <property type="entry name" value="RIBOFLAVIN KINASE/FMN ADENYLYLTRANSFERASE"/>
    <property type="match status" value="1"/>
</dbReference>
<dbReference type="GO" id="GO:0009398">
    <property type="term" value="P:FMN biosynthetic process"/>
    <property type="evidence" value="ECO:0007669"/>
    <property type="project" value="UniProtKB-UniRule"/>
</dbReference>
<dbReference type="FunFam" id="3.40.50.620:FF:000021">
    <property type="entry name" value="Riboflavin biosynthesis protein"/>
    <property type="match status" value="1"/>
</dbReference>
<reference evidence="17 18" key="1">
    <citation type="journal article" date="2012" name="Appl. Environ. Microbiol.">
        <title>Draft genome sequence of a psychrotolerant sulfur-oxidizing bacterium, Sulfuricella denitrificans skB26, and proteomic insights into cold adaptation.</title>
        <authorList>
            <person name="Watanabe T."/>
            <person name="Kojima H."/>
            <person name="Fukui M."/>
        </authorList>
    </citation>
    <scope>NUCLEOTIDE SEQUENCE [LARGE SCALE GENOMIC DNA]</scope>
    <source>
        <strain evidence="18">skB26</strain>
    </source>
</reference>
<dbReference type="STRING" id="1163617.SCD_n02132"/>
<comment type="similarity">
    <text evidence="15">Belongs to the ribF family.</text>
</comment>
<dbReference type="GO" id="GO:0008531">
    <property type="term" value="F:riboflavin kinase activity"/>
    <property type="evidence" value="ECO:0007669"/>
    <property type="project" value="UniProtKB-UniRule"/>
</dbReference>
<keyword evidence="5 15" id="KW-0288">FMN</keyword>
<dbReference type="InterPro" id="IPR014729">
    <property type="entry name" value="Rossmann-like_a/b/a_fold"/>
</dbReference>
<dbReference type="GO" id="GO:0005524">
    <property type="term" value="F:ATP binding"/>
    <property type="evidence" value="ECO:0007669"/>
    <property type="project" value="UniProtKB-UniRule"/>
</dbReference>
<name>S6AI89_SULDS</name>